<dbReference type="Pfam" id="PF05488">
    <property type="entry name" value="PAAR_motif"/>
    <property type="match status" value="1"/>
</dbReference>
<sequence length="329" mass="36664">MKLVYFIRLGDKTSCGGTVLGGERGVTLLGVPRSREGDRVSCGKSTGEFHIVGGVEQLKSNGRRVAGSLDSTSSCACNALLIPSSFSTQYESSKKVKARHTIMPRPNAVQNCGHPDQLLSITTYMAGEINRNVRHAVVSKIKQFNRYDATNAMRTYQALPWHARWWVRNPQQVARACKDEAVALWIEQMDENREWNYRAKVAQLQSSTWHKQGQHLYHVGLWGGIHYGYLGMAAGFRLGVLIDGIDAQTPLQQRTLRHWHTPAERLAINIGVALYQRHPEGLLTAKAMINAVLAAEQENWGTGRREHRCAPRVRQPAASVHALLSVPTL</sequence>
<dbReference type="InterPro" id="IPR008727">
    <property type="entry name" value="PAAR_motif"/>
</dbReference>
<dbReference type="InterPro" id="IPR028946">
    <property type="entry name" value="Ntox44"/>
</dbReference>
<proteinExistence type="predicted"/>
<evidence type="ECO:0000259" key="1">
    <source>
        <dbReference type="Pfam" id="PF15607"/>
    </source>
</evidence>
<dbReference type="Pfam" id="PF15607">
    <property type="entry name" value="Ntox44"/>
    <property type="match status" value="1"/>
</dbReference>
<dbReference type="CDD" id="cd14744">
    <property type="entry name" value="PAAR_CT_2"/>
    <property type="match status" value="1"/>
</dbReference>
<name>A0A7X1KUN2_9PSED</name>
<dbReference type="RefSeq" id="WP_185794792.1">
    <property type="nucleotide sequence ID" value="NZ_JACMYH010000003.1"/>
</dbReference>
<reference evidence="2 3" key="1">
    <citation type="submission" date="2020-08" db="EMBL/GenBank/DDBJ databases">
        <title>Pseudomonas sp. nov.</title>
        <authorList>
            <person name="Gieschler S."/>
            <person name="Fiedler G."/>
            <person name="Brinks E."/>
            <person name="Boehnlein C."/>
            <person name="Franz C.M.A.P."/>
            <person name="Kabisch J."/>
        </authorList>
    </citation>
    <scope>NUCLEOTIDE SEQUENCE [LARGE SCALE GENOMIC DNA]</scope>
    <source>
        <strain evidence="2 3">MBT-2</strain>
    </source>
</reference>
<dbReference type="Proteomes" id="UP000546173">
    <property type="component" value="Unassembled WGS sequence"/>
</dbReference>
<feature type="domain" description="Bacterial toxin 44" evidence="1">
    <location>
        <begin position="185"/>
        <end position="276"/>
    </location>
</feature>
<evidence type="ECO:0000313" key="2">
    <source>
        <dbReference type="EMBL" id="MBC2679605.1"/>
    </source>
</evidence>
<dbReference type="EMBL" id="JACMYH010000003">
    <property type="protein sequence ID" value="MBC2679605.1"/>
    <property type="molecule type" value="Genomic_DNA"/>
</dbReference>
<keyword evidence="3" id="KW-1185">Reference proteome</keyword>
<organism evidence="2 3">
    <name type="scientific">Pseudomonas baltica</name>
    <dbReference type="NCBI Taxonomy" id="2762576"/>
    <lineage>
        <taxon>Bacteria</taxon>
        <taxon>Pseudomonadati</taxon>
        <taxon>Pseudomonadota</taxon>
        <taxon>Gammaproteobacteria</taxon>
        <taxon>Pseudomonadales</taxon>
        <taxon>Pseudomonadaceae</taxon>
        <taxon>Pseudomonas</taxon>
    </lineage>
</organism>
<accession>A0A7X1KUN2</accession>
<protein>
    <submittedName>
        <fullName evidence="2">PAAR domain-containing protein</fullName>
    </submittedName>
</protein>
<gene>
    <name evidence="2" type="ORF">H7993_14505</name>
</gene>
<comment type="caution">
    <text evidence="2">The sequence shown here is derived from an EMBL/GenBank/DDBJ whole genome shotgun (WGS) entry which is preliminary data.</text>
</comment>
<dbReference type="AlphaFoldDB" id="A0A7X1KUN2"/>
<evidence type="ECO:0000313" key="3">
    <source>
        <dbReference type="Proteomes" id="UP000546173"/>
    </source>
</evidence>